<gene>
    <name evidence="1" type="ORF">NLG97_g4831</name>
</gene>
<dbReference type="Proteomes" id="UP001148737">
    <property type="component" value="Unassembled WGS sequence"/>
</dbReference>
<protein>
    <submittedName>
        <fullName evidence="1">Uncharacterized protein</fullName>
    </submittedName>
</protein>
<evidence type="ECO:0000313" key="1">
    <source>
        <dbReference type="EMBL" id="KAJ3493277.1"/>
    </source>
</evidence>
<name>A0ACC1QU71_9HYPO</name>
<accession>A0ACC1QU71</accession>
<comment type="caution">
    <text evidence="1">The sequence shown here is derived from an EMBL/GenBank/DDBJ whole genome shotgun (WGS) entry which is preliminary data.</text>
</comment>
<keyword evidence="2" id="KW-1185">Reference proteome</keyword>
<evidence type="ECO:0000313" key="2">
    <source>
        <dbReference type="Proteomes" id="UP001148737"/>
    </source>
</evidence>
<dbReference type="EMBL" id="JANAKD010000504">
    <property type="protein sequence ID" value="KAJ3493277.1"/>
    <property type="molecule type" value="Genomic_DNA"/>
</dbReference>
<reference evidence="1" key="1">
    <citation type="submission" date="2022-07" db="EMBL/GenBank/DDBJ databases">
        <title>Genome Sequence of Lecanicillium saksenae.</title>
        <authorList>
            <person name="Buettner E."/>
        </authorList>
    </citation>
    <scope>NUCLEOTIDE SEQUENCE</scope>
    <source>
        <strain evidence="1">VT-O1</strain>
    </source>
</reference>
<proteinExistence type="predicted"/>
<organism evidence="1 2">
    <name type="scientific">Lecanicillium saksenae</name>
    <dbReference type="NCBI Taxonomy" id="468837"/>
    <lineage>
        <taxon>Eukaryota</taxon>
        <taxon>Fungi</taxon>
        <taxon>Dikarya</taxon>
        <taxon>Ascomycota</taxon>
        <taxon>Pezizomycotina</taxon>
        <taxon>Sordariomycetes</taxon>
        <taxon>Hypocreomycetidae</taxon>
        <taxon>Hypocreales</taxon>
        <taxon>Cordycipitaceae</taxon>
        <taxon>Lecanicillium</taxon>
    </lineage>
</organism>
<sequence>MVMKCLLDFNANMEATGVDGITPLLHVARGSSAAHAMLLLEYGTNINACSKSMQTPLTAAIHYNNHAVLKMLLERWSDYQQCPRVSGPNLLDIVAQYADVKTIQLLTAADHLRARTDKLYLCEHYSSMIDSRNDGSEKLERAFEDLLSVLKTDSASQGDRVRQMEEGILQTISDENSDSSIFEDAKEDFD</sequence>